<name>A0A1A9I5N6_9BACT</name>
<evidence type="ECO:0000256" key="1">
    <source>
        <dbReference type="ARBA" id="ARBA00004651"/>
    </source>
</evidence>
<keyword evidence="5 12" id="KW-0812">Transmembrane</keyword>
<dbReference type="PANTHER" id="PTHR21248">
    <property type="entry name" value="CARDIOLIPIN SYNTHASE"/>
    <property type="match status" value="1"/>
</dbReference>
<comment type="catalytic activity">
    <reaction evidence="12">
        <text>2 a 1,2-diacyl-sn-glycero-3-phospho-(1'-sn-glycerol) = a cardiolipin + glycerol</text>
        <dbReference type="Rhea" id="RHEA:31451"/>
        <dbReference type="ChEBI" id="CHEBI:17754"/>
        <dbReference type="ChEBI" id="CHEBI:62237"/>
        <dbReference type="ChEBI" id="CHEBI:64716"/>
    </reaction>
</comment>
<dbReference type="EC" id="2.7.8.-" evidence="12 13"/>
<gene>
    <name evidence="15" type="ORF">A8C56_18185</name>
</gene>
<dbReference type="InterPro" id="IPR001736">
    <property type="entry name" value="PLipase_D/transphosphatidylase"/>
</dbReference>
<keyword evidence="16" id="KW-1185">Reference proteome</keyword>
<evidence type="ECO:0000256" key="10">
    <source>
        <dbReference type="ARBA" id="ARBA00023209"/>
    </source>
</evidence>
<keyword evidence="9 12" id="KW-0472">Membrane</keyword>
<comment type="similarity">
    <text evidence="12">Belongs to the phospholipase D family. Cardiolipin synthase subfamily.</text>
</comment>
<proteinExistence type="inferred from homology"/>
<evidence type="ECO:0000256" key="2">
    <source>
        <dbReference type="ARBA" id="ARBA00022475"/>
    </source>
</evidence>
<keyword evidence="11 12" id="KW-1208">Phospholipid metabolism</keyword>
<dbReference type="Proteomes" id="UP000077667">
    <property type="component" value="Chromosome"/>
</dbReference>
<evidence type="ECO:0000313" key="16">
    <source>
        <dbReference type="Proteomes" id="UP000077667"/>
    </source>
</evidence>
<evidence type="ECO:0000256" key="12">
    <source>
        <dbReference type="HAMAP-Rule" id="MF_01916"/>
    </source>
</evidence>
<evidence type="ECO:0000256" key="13">
    <source>
        <dbReference type="NCBIfam" id="TIGR04265"/>
    </source>
</evidence>
<keyword evidence="3 12" id="KW-0444">Lipid biosynthesis</keyword>
<sequence>MKPDWILIGEIIYMIALLIVSLRIIYDTRSSTKTLAYLLLILFVPIIGIFIYFSFGVNYRRRKMYSKKLVQDEALQKELEDKIQLHSQNVFAQGNPSVVYNSRLFRYLLKDGSSVLTAHNHVQLLINGEEKFPLVLEQLRQAQHHIHIEYYIYENDTIGNAIADVLIEKAKQGVEVRFIYDDFGSHSIRRKLAKRLKQGGVKAVPFYKVLFIAFANRLNYRNHRKIIVIDGKTAFVGGINISDKYINQPGLDNAVYWRDTHLMLRGPAVYYIQYLFMTDWNFCAHDSLQHNEQFFPKADSLKQAENKVVQTAASGPDSDNPTILYTVLQAIALAKKELLITTPYFIPGESIMEALIVAAYSGIKIKLLVPGVSDSLLVNTAANSYYSELLRAGVEIYRYQKGFVHAKTFVSDRNLSMIGTANMDHRSFDLNFEVNAVIYDEALAAQLAQVFENDLQYAEKIDPVKWRNRPVYVKLFEKTCRLLSPLL</sequence>
<dbReference type="InterPro" id="IPR027379">
    <property type="entry name" value="CLS_N"/>
</dbReference>
<dbReference type="SUPFAM" id="SSF56024">
    <property type="entry name" value="Phospholipase D/nuclease"/>
    <property type="match status" value="2"/>
</dbReference>
<evidence type="ECO:0000256" key="9">
    <source>
        <dbReference type="ARBA" id="ARBA00023136"/>
    </source>
</evidence>
<feature type="domain" description="PLD phosphodiesterase" evidence="14">
    <location>
        <begin position="400"/>
        <end position="427"/>
    </location>
</feature>
<evidence type="ECO:0000256" key="5">
    <source>
        <dbReference type="ARBA" id="ARBA00022692"/>
    </source>
</evidence>
<evidence type="ECO:0000256" key="7">
    <source>
        <dbReference type="ARBA" id="ARBA00022989"/>
    </source>
</evidence>
<dbReference type="PROSITE" id="PS50035">
    <property type="entry name" value="PLD"/>
    <property type="match status" value="2"/>
</dbReference>
<feature type="active site" evidence="12">
    <location>
        <position position="407"/>
    </location>
</feature>
<dbReference type="Gene3D" id="3.30.870.10">
    <property type="entry name" value="Endonuclease Chain A"/>
    <property type="match status" value="2"/>
</dbReference>
<dbReference type="STRING" id="1176587.A8C56_18185"/>
<evidence type="ECO:0000256" key="6">
    <source>
        <dbReference type="ARBA" id="ARBA00022737"/>
    </source>
</evidence>
<evidence type="ECO:0000256" key="8">
    <source>
        <dbReference type="ARBA" id="ARBA00023098"/>
    </source>
</evidence>
<feature type="transmembrane region" description="Helical" evidence="12">
    <location>
        <begin position="35"/>
        <end position="55"/>
    </location>
</feature>
<dbReference type="GO" id="GO:0032049">
    <property type="term" value="P:cardiolipin biosynthetic process"/>
    <property type="evidence" value="ECO:0007669"/>
    <property type="project" value="UniProtKB-UniRule"/>
</dbReference>
<feature type="active site" evidence="12">
    <location>
        <position position="230"/>
    </location>
</feature>
<dbReference type="CDD" id="cd09112">
    <property type="entry name" value="PLDc_CLS_2"/>
    <property type="match status" value="1"/>
</dbReference>
<dbReference type="OrthoDB" id="9762009at2"/>
<evidence type="ECO:0000256" key="4">
    <source>
        <dbReference type="ARBA" id="ARBA00022679"/>
    </source>
</evidence>
<accession>A0A1A9I5N6</accession>
<evidence type="ECO:0000256" key="11">
    <source>
        <dbReference type="ARBA" id="ARBA00023264"/>
    </source>
</evidence>
<dbReference type="NCBIfam" id="TIGR04265">
    <property type="entry name" value="bac_cardiolipin"/>
    <property type="match status" value="1"/>
</dbReference>
<dbReference type="InterPro" id="IPR030874">
    <property type="entry name" value="Cardiolipin_synth_Firmi"/>
</dbReference>
<comment type="subcellular location">
    <subcellularLocation>
        <location evidence="1 12">Cell membrane</location>
        <topology evidence="1 12">Multi-pass membrane protein</topology>
    </subcellularLocation>
</comment>
<keyword evidence="10 12" id="KW-0594">Phospholipid biosynthesis</keyword>
<protein>
    <recommendedName>
        <fullName evidence="12 13">Cardiolipin synthase</fullName>
        <shortName evidence="12">CL synthase</shortName>
        <ecNumber evidence="12 13">2.7.8.-</ecNumber>
    </recommendedName>
</protein>
<dbReference type="GO" id="GO:0008808">
    <property type="term" value="F:cardiolipin synthase activity"/>
    <property type="evidence" value="ECO:0007669"/>
    <property type="project" value="UniProtKB-UniRule"/>
</dbReference>
<dbReference type="PANTHER" id="PTHR21248:SF22">
    <property type="entry name" value="PHOSPHOLIPASE D"/>
    <property type="match status" value="1"/>
</dbReference>
<dbReference type="RefSeq" id="WP_067759225.1">
    <property type="nucleotide sequence ID" value="NZ_CP015772.1"/>
</dbReference>
<dbReference type="EMBL" id="CP015772">
    <property type="protein sequence ID" value="ANH82645.1"/>
    <property type="molecule type" value="Genomic_DNA"/>
</dbReference>
<dbReference type="KEGG" id="nia:A8C56_18185"/>
<feature type="transmembrane region" description="Helical" evidence="12">
    <location>
        <begin position="6"/>
        <end position="26"/>
    </location>
</feature>
<feature type="active site" evidence="12">
    <location>
        <position position="412"/>
    </location>
</feature>
<comment type="function">
    <text evidence="12">Catalyzes the reversible phosphatidyl group transfer from one phosphatidylglycerol molecule to another to form cardiolipin (CL) (diphosphatidylglycerol) and glycerol.</text>
</comment>
<organism evidence="15 16">
    <name type="scientific">Niabella ginsenosidivorans</name>
    <dbReference type="NCBI Taxonomy" id="1176587"/>
    <lineage>
        <taxon>Bacteria</taxon>
        <taxon>Pseudomonadati</taxon>
        <taxon>Bacteroidota</taxon>
        <taxon>Chitinophagia</taxon>
        <taxon>Chitinophagales</taxon>
        <taxon>Chitinophagaceae</taxon>
        <taxon>Niabella</taxon>
    </lineage>
</organism>
<keyword evidence="8 12" id="KW-0443">Lipid metabolism</keyword>
<reference evidence="15 16" key="1">
    <citation type="submission" date="2016-05" db="EMBL/GenBank/DDBJ databases">
        <title>Niabella ginsenosidivorans BS26 whole genome sequencing.</title>
        <authorList>
            <person name="Im W.T."/>
            <person name="Siddiqi M.Z."/>
        </authorList>
    </citation>
    <scope>NUCLEOTIDE SEQUENCE [LARGE SCALE GENOMIC DNA]</scope>
    <source>
        <strain evidence="15 16">BS26</strain>
    </source>
</reference>
<dbReference type="GO" id="GO:0005886">
    <property type="term" value="C:plasma membrane"/>
    <property type="evidence" value="ECO:0007669"/>
    <property type="project" value="UniProtKB-SubCell"/>
</dbReference>
<evidence type="ECO:0000259" key="14">
    <source>
        <dbReference type="PROSITE" id="PS50035"/>
    </source>
</evidence>
<evidence type="ECO:0000256" key="3">
    <source>
        <dbReference type="ARBA" id="ARBA00022516"/>
    </source>
</evidence>
<dbReference type="HAMAP" id="MF_01916">
    <property type="entry name" value="Cardiolipin_synth_Cls"/>
    <property type="match status" value="1"/>
</dbReference>
<dbReference type="AlphaFoldDB" id="A0A1A9I5N6"/>
<dbReference type="Pfam" id="PF13091">
    <property type="entry name" value="PLDc_2"/>
    <property type="match status" value="2"/>
</dbReference>
<dbReference type="CDD" id="cd09110">
    <property type="entry name" value="PLDc_CLS_1"/>
    <property type="match status" value="1"/>
</dbReference>
<keyword evidence="7 12" id="KW-1133">Transmembrane helix</keyword>
<keyword evidence="4 12" id="KW-0808">Transferase</keyword>
<feature type="active site" evidence="12">
    <location>
        <position position="405"/>
    </location>
</feature>
<keyword evidence="6" id="KW-0677">Repeat</keyword>
<dbReference type="InterPro" id="IPR025202">
    <property type="entry name" value="PLD-like_dom"/>
</dbReference>
<feature type="active site" evidence="12">
    <location>
        <position position="225"/>
    </location>
</feature>
<dbReference type="Pfam" id="PF13396">
    <property type="entry name" value="PLDc_N"/>
    <property type="match status" value="1"/>
</dbReference>
<evidence type="ECO:0000313" key="15">
    <source>
        <dbReference type="EMBL" id="ANH82645.1"/>
    </source>
</evidence>
<feature type="domain" description="PLD phosphodiesterase" evidence="14">
    <location>
        <begin position="218"/>
        <end position="245"/>
    </location>
</feature>
<keyword evidence="2 12" id="KW-1003">Cell membrane</keyword>
<dbReference type="SMART" id="SM00155">
    <property type="entry name" value="PLDc"/>
    <property type="match status" value="2"/>
</dbReference>
<feature type="active site" evidence="12">
    <location>
        <position position="223"/>
    </location>
</feature>
<dbReference type="InterPro" id="IPR022924">
    <property type="entry name" value="Cardiolipin_synthase"/>
</dbReference>